<comment type="subcellular location">
    <subcellularLocation>
        <location evidence="1">Membrane</location>
        <topology evidence="1">Multi-pass membrane protein</topology>
    </subcellularLocation>
</comment>
<evidence type="ECO:0000256" key="5">
    <source>
        <dbReference type="SAM" id="MobiDB-lite"/>
    </source>
</evidence>
<feature type="transmembrane region" description="Helical" evidence="6">
    <location>
        <begin position="126"/>
        <end position="151"/>
    </location>
</feature>
<evidence type="ECO:0000256" key="4">
    <source>
        <dbReference type="ARBA" id="ARBA00023136"/>
    </source>
</evidence>
<dbReference type="Pfam" id="PF00520">
    <property type="entry name" value="Ion_trans"/>
    <property type="match status" value="1"/>
</dbReference>
<keyword evidence="3 6" id="KW-1133">Transmembrane helix</keyword>
<evidence type="ECO:0000313" key="8">
    <source>
        <dbReference type="EMBL" id="CAE7497444.1"/>
    </source>
</evidence>
<keyword evidence="9" id="KW-1185">Reference proteome</keyword>
<evidence type="ECO:0000256" key="3">
    <source>
        <dbReference type="ARBA" id="ARBA00022989"/>
    </source>
</evidence>
<dbReference type="InterPro" id="IPR005821">
    <property type="entry name" value="Ion_trans_dom"/>
</dbReference>
<feature type="domain" description="Ion transport" evidence="7">
    <location>
        <begin position="71"/>
        <end position="199"/>
    </location>
</feature>
<feature type="transmembrane region" description="Helical" evidence="6">
    <location>
        <begin position="261"/>
        <end position="285"/>
    </location>
</feature>
<feature type="transmembrane region" description="Helical" evidence="6">
    <location>
        <begin position="163"/>
        <end position="186"/>
    </location>
</feature>
<feature type="compositionally biased region" description="Polar residues" evidence="5">
    <location>
        <begin position="231"/>
        <end position="243"/>
    </location>
</feature>
<keyword evidence="4 6" id="KW-0472">Membrane</keyword>
<dbReference type="GO" id="GO:0016020">
    <property type="term" value="C:membrane"/>
    <property type="evidence" value="ECO:0007669"/>
    <property type="project" value="UniProtKB-SubCell"/>
</dbReference>
<evidence type="ECO:0000256" key="6">
    <source>
        <dbReference type="SAM" id="Phobius"/>
    </source>
</evidence>
<reference evidence="8" key="1">
    <citation type="submission" date="2021-02" db="EMBL/GenBank/DDBJ databases">
        <authorList>
            <person name="Dougan E. K."/>
            <person name="Rhodes N."/>
            <person name="Thang M."/>
            <person name="Chan C."/>
        </authorList>
    </citation>
    <scope>NUCLEOTIDE SEQUENCE</scope>
</reference>
<evidence type="ECO:0000256" key="2">
    <source>
        <dbReference type="ARBA" id="ARBA00022692"/>
    </source>
</evidence>
<dbReference type="Proteomes" id="UP000604046">
    <property type="component" value="Unassembled WGS sequence"/>
</dbReference>
<dbReference type="EMBL" id="CAJNDS010002494">
    <property type="protein sequence ID" value="CAE7497444.1"/>
    <property type="molecule type" value="Genomic_DNA"/>
</dbReference>
<gene>
    <name evidence="8" type="ORF">SNAT2548_LOCUS27861</name>
</gene>
<dbReference type="OrthoDB" id="10622833at2759"/>
<dbReference type="InterPro" id="IPR027359">
    <property type="entry name" value="Volt_channel_dom_sf"/>
</dbReference>
<sequence>MAANMGGTRPCAAASHFEVEKFVKEVLRRTPRHSQGCHERLRIAALVGQPMTSFALFRLRLGRLLHTSAAESMILLLVTLELLTSFIEAGVESRFLCLFSQEAPDLVHGFACEGAHAERTAAVLEAFGSLSCVIVCVFALEMVLKIMVAPFQMLGNPWHLLDLGVVCMNVAFTLFSQQTAHMAFAVRWWRIIRFLKLIEEEAVLVEERIRKRFEREIGSTSDAHPADGPRNNPSDAAATSSPGQAKGAALTSTPPLERGMIIGSGVGVVCGTVIGAAVGVLPALFTFGLSIPIFAVGGGGTGLFVGGATGLAGAWATQRVKAD</sequence>
<dbReference type="Gene3D" id="1.20.120.350">
    <property type="entry name" value="Voltage-gated potassium channels. Chain C"/>
    <property type="match status" value="1"/>
</dbReference>
<dbReference type="AlphaFoldDB" id="A0A812SW37"/>
<feature type="region of interest" description="Disordered" evidence="5">
    <location>
        <begin position="219"/>
        <end position="250"/>
    </location>
</feature>
<proteinExistence type="predicted"/>
<name>A0A812SW37_9DINO</name>
<accession>A0A812SW37</accession>
<evidence type="ECO:0000313" key="9">
    <source>
        <dbReference type="Proteomes" id="UP000604046"/>
    </source>
</evidence>
<comment type="caution">
    <text evidence="8">The sequence shown here is derived from an EMBL/GenBank/DDBJ whole genome shotgun (WGS) entry which is preliminary data.</text>
</comment>
<evidence type="ECO:0000259" key="7">
    <source>
        <dbReference type="Pfam" id="PF00520"/>
    </source>
</evidence>
<keyword evidence="2 6" id="KW-0812">Transmembrane</keyword>
<protein>
    <recommendedName>
        <fullName evidence="7">Ion transport domain-containing protein</fullName>
    </recommendedName>
</protein>
<dbReference type="GO" id="GO:0005216">
    <property type="term" value="F:monoatomic ion channel activity"/>
    <property type="evidence" value="ECO:0007669"/>
    <property type="project" value="InterPro"/>
</dbReference>
<feature type="transmembrane region" description="Helical" evidence="6">
    <location>
        <begin position="291"/>
        <end position="316"/>
    </location>
</feature>
<organism evidence="8 9">
    <name type="scientific">Symbiodinium natans</name>
    <dbReference type="NCBI Taxonomy" id="878477"/>
    <lineage>
        <taxon>Eukaryota</taxon>
        <taxon>Sar</taxon>
        <taxon>Alveolata</taxon>
        <taxon>Dinophyceae</taxon>
        <taxon>Suessiales</taxon>
        <taxon>Symbiodiniaceae</taxon>
        <taxon>Symbiodinium</taxon>
    </lineage>
</organism>
<evidence type="ECO:0000256" key="1">
    <source>
        <dbReference type="ARBA" id="ARBA00004141"/>
    </source>
</evidence>